<dbReference type="SUPFAM" id="SSF55166">
    <property type="entry name" value="Hedgehog/DD-peptidase"/>
    <property type="match status" value="1"/>
</dbReference>
<comment type="caution">
    <text evidence="3">The sequence shown here is derived from an EMBL/GenBank/DDBJ whole genome shotgun (WGS) entry which is preliminary data.</text>
</comment>
<dbReference type="Gene3D" id="3.30.1380.10">
    <property type="match status" value="1"/>
</dbReference>
<keyword evidence="1" id="KW-0472">Membrane</keyword>
<dbReference type="InterPro" id="IPR003709">
    <property type="entry name" value="VanY-like_core_dom"/>
</dbReference>
<sequence length="314" mass="33600">MSYAQRVADRRRAVFLRRARRVLLVALAAALMLIVEVSLISQLVSRNESAAVLAAQSPDDSGLTIPVPTIDQVEAEEPRCESSAAGDALTAKDPAALIEALGGAEQLREAVAAGAAPCVPLDDPVLPWVVVNKQRAIVPVDYAPQVQVPPSHVVEGGLRVDVVDAFERMVAAADEEGAGRVSLFSGYRSYATQVATYDAQVSARGESEADALSAHPGHSEHQLGLAVDVVACEAGGCGTIYQLGDTAQGQWLAENSWRFGWIIRYEDGQTETTGYDPEPWHLRYIGEELAAVYHEGGFRTLEEFFGLPAAPDYG</sequence>
<feature type="transmembrane region" description="Helical" evidence="1">
    <location>
        <begin position="21"/>
        <end position="40"/>
    </location>
</feature>
<dbReference type="Pfam" id="PF02557">
    <property type="entry name" value="VanY"/>
    <property type="match status" value="1"/>
</dbReference>
<dbReference type="InterPro" id="IPR058193">
    <property type="entry name" value="VanY/YodJ_core_dom"/>
</dbReference>
<reference evidence="4" key="1">
    <citation type="journal article" date="2019" name="Int. J. Syst. Evol. Microbiol.">
        <title>The Global Catalogue of Microorganisms (GCM) 10K type strain sequencing project: providing services to taxonomists for standard genome sequencing and annotation.</title>
        <authorList>
            <consortium name="The Broad Institute Genomics Platform"/>
            <consortium name="The Broad Institute Genome Sequencing Center for Infectious Disease"/>
            <person name="Wu L."/>
            <person name="Ma J."/>
        </authorList>
    </citation>
    <scope>NUCLEOTIDE SEQUENCE [LARGE SCALE GENOMIC DNA]</scope>
    <source>
        <strain evidence="4">JCM 16546</strain>
    </source>
</reference>
<dbReference type="InterPro" id="IPR052179">
    <property type="entry name" value="DD-CPase-like"/>
</dbReference>
<protein>
    <recommendedName>
        <fullName evidence="2">D-alanyl-D-alanine carboxypeptidase-like core domain-containing protein</fullName>
    </recommendedName>
</protein>
<evidence type="ECO:0000259" key="2">
    <source>
        <dbReference type="Pfam" id="PF02557"/>
    </source>
</evidence>
<dbReference type="Proteomes" id="UP001410795">
    <property type="component" value="Unassembled WGS sequence"/>
</dbReference>
<name>A0ABP7BHP5_9MICO</name>
<dbReference type="EMBL" id="BAAAYV010000009">
    <property type="protein sequence ID" value="GAA3659679.1"/>
    <property type="molecule type" value="Genomic_DNA"/>
</dbReference>
<evidence type="ECO:0000313" key="3">
    <source>
        <dbReference type="EMBL" id="GAA3659679.1"/>
    </source>
</evidence>
<keyword evidence="4" id="KW-1185">Reference proteome</keyword>
<accession>A0ABP7BHP5</accession>
<proteinExistence type="predicted"/>
<organism evidence="3 4">
    <name type="scientific">Microbacterium marinilacus</name>
    <dbReference type="NCBI Taxonomy" id="415209"/>
    <lineage>
        <taxon>Bacteria</taxon>
        <taxon>Bacillati</taxon>
        <taxon>Actinomycetota</taxon>
        <taxon>Actinomycetes</taxon>
        <taxon>Micrococcales</taxon>
        <taxon>Microbacteriaceae</taxon>
        <taxon>Microbacterium</taxon>
    </lineage>
</organism>
<dbReference type="InterPro" id="IPR009045">
    <property type="entry name" value="Zn_M74/Hedgehog-like"/>
</dbReference>
<dbReference type="PANTHER" id="PTHR34385">
    <property type="entry name" value="D-ALANYL-D-ALANINE CARBOXYPEPTIDASE"/>
    <property type="match status" value="1"/>
</dbReference>
<dbReference type="PANTHER" id="PTHR34385:SF1">
    <property type="entry name" value="PEPTIDOGLYCAN L-ALANYL-D-GLUTAMATE ENDOPEPTIDASE CWLK"/>
    <property type="match status" value="1"/>
</dbReference>
<gene>
    <name evidence="3" type="ORF">GCM10022202_20600</name>
</gene>
<dbReference type="CDD" id="cd14852">
    <property type="entry name" value="LD-carboxypeptidase"/>
    <property type="match status" value="1"/>
</dbReference>
<keyword evidence="1" id="KW-1133">Transmembrane helix</keyword>
<keyword evidence="1" id="KW-0812">Transmembrane</keyword>
<dbReference type="RefSeq" id="WP_221860280.1">
    <property type="nucleotide sequence ID" value="NZ_BAAAYV010000009.1"/>
</dbReference>
<feature type="domain" description="D-alanyl-D-alanine carboxypeptidase-like core" evidence="2">
    <location>
        <begin position="158"/>
        <end position="286"/>
    </location>
</feature>
<evidence type="ECO:0000313" key="4">
    <source>
        <dbReference type="Proteomes" id="UP001410795"/>
    </source>
</evidence>
<evidence type="ECO:0000256" key="1">
    <source>
        <dbReference type="SAM" id="Phobius"/>
    </source>
</evidence>